<feature type="transmembrane region" description="Helical" evidence="6">
    <location>
        <begin position="101"/>
        <end position="124"/>
    </location>
</feature>
<evidence type="ECO:0000256" key="2">
    <source>
        <dbReference type="ARBA" id="ARBA00022692"/>
    </source>
</evidence>
<evidence type="ECO:0000256" key="3">
    <source>
        <dbReference type="ARBA" id="ARBA00022989"/>
    </source>
</evidence>
<evidence type="ECO:0000313" key="9">
    <source>
        <dbReference type="Proteomes" id="UP000189580"/>
    </source>
</evidence>
<evidence type="ECO:0000313" key="8">
    <source>
        <dbReference type="EMBL" id="ANB15477.1"/>
    </source>
</evidence>
<accession>A0A161HN48</accession>
<dbReference type="AlphaFoldDB" id="A0A161HN48"/>
<dbReference type="Proteomes" id="UP000189580">
    <property type="component" value="Chromosome b"/>
</dbReference>
<feature type="transmembrane region" description="Helical" evidence="6">
    <location>
        <begin position="48"/>
        <end position="66"/>
    </location>
</feature>
<evidence type="ECO:0000256" key="6">
    <source>
        <dbReference type="SAM" id="Phobius"/>
    </source>
</evidence>
<dbReference type="KEGG" id="slb:AWJ20_3105"/>
<sequence length="136" mass="14112">MILISASGYVVTYFINKRLSGASQVSSAISAFVIGILGNVYSRVGHGLAFAAMLPGIFVIVPGGVASQGSLVSGIQVADDIVANRTELANQQAMATSAMSLGITMIQVCIGITVGLFVATLFIYPFGKKRSGLFTF</sequence>
<keyword evidence="2 6" id="KW-0812">Transmembrane</keyword>
<name>A0A161HN48_9ASCO</name>
<dbReference type="Pfam" id="PF12821">
    <property type="entry name" value="ThrE_2"/>
    <property type="match status" value="1"/>
</dbReference>
<evidence type="ECO:0000259" key="7">
    <source>
        <dbReference type="Pfam" id="PF12821"/>
    </source>
</evidence>
<evidence type="ECO:0000256" key="4">
    <source>
        <dbReference type="ARBA" id="ARBA00023136"/>
    </source>
</evidence>
<evidence type="ECO:0000256" key="1">
    <source>
        <dbReference type="ARBA" id="ARBA00004141"/>
    </source>
</evidence>
<organism evidence="8 9">
    <name type="scientific">Sugiyamaella lignohabitans</name>
    <dbReference type="NCBI Taxonomy" id="796027"/>
    <lineage>
        <taxon>Eukaryota</taxon>
        <taxon>Fungi</taxon>
        <taxon>Dikarya</taxon>
        <taxon>Ascomycota</taxon>
        <taxon>Saccharomycotina</taxon>
        <taxon>Dipodascomycetes</taxon>
        <taxon>Dipodascales</taxon>
        <taxon>Trichomonascaceae</taxon>
        <taxon>Sugiyamaella</taxon>
    </lineage>
</organism>
<keyword evidence="3 6" id="KW-1133">Transmembrane helix</keyword>
<gene>
    <name evidence="8" type="primary">PRM10</name>
    <name evidence="8" type="ORF">AWJ20_3105</name>
</gene>
<feature type="transmembrane region" description="Helical" evidence="6">
    <location>
        <begin position="22"/>
        <end position="41"/>
    </location>
</feature>
<proteinExistence type="inferred from homology"/>
<protein>
    <submittedName>
        <fullName evidence="8">Pheromone-regulated protein PRM10</fullName>
    </submittedName>
</protein>
<dbReference type="PANTHER" id="PTHR31082">
    <property type="entry name" value="PHEROMONE-REGULATED MEMBRANE PROTEIN 10"/>
    <property type="match status" value="1"/>
</dbReference>
<dbReference type="PANTHER" id="PTHR31082:SF4">
    <property type="entry name" value="PHEROMONE-REGULATED MEMBRANE PROTEIN 10"/>
    <property type="match status" value="1"/>
</dbReference>
<dbReference type="EMBL" id="CP014503">
    <property type="protein sequence ID" value="ANB15477.1"/>
    <property type="molecule type" value="Genomic_DNA"/>
</dbReference>
<reference evidence="8 9" key="1">
    <citation type="submission" date="2016-02" db="EMBL/GenBank/DDBJ databases">
        <title>Complete genome sequence and transcriptome regulation of the pentose utilising yeast Sugiyamaella lignohabitans.</title>
        <authorList>
            <person name="Bellasio M."/>
            <person name="Peymann A."/>
            <person name="Valli M."/>
            <person name="Sipitzky M."/>
            <person name="Graf A."/>
            <person name="Sauer M."/>
            <person name="Marx H."/>
            <person name="Mattanovich D."/>
        </authorList>
    </citation>
    <scope>NUCLEOTIDE SEQUENCE [LARGE SCALE GENOMIC DNA]</scope>
    <source>
        <strain evidence="8 9">CBS 10342</strain>
    </source>
</reference>
<dbReference type="InterPro" id="IPR051361">
    <property type="entry name" value="ThrE/Ser_Exporter"/>
</dbReference>
<dbReference type="RefSeq" id="XP_018737954.1">
    <property type="nucleotide sequence ID" value="XM_018880102.1"/>
</dbReference>
<feature type="domain" description="Threonine/Serine exporter ThrE" evidence="7">
    <location>
        <begin position="3"/>
        <end position="121"/>
    </location>
</feature>
<keyword evidence="9" id="KW-1185">Reference proteome</keyword>
<comment type="subcellular location">
    <subcellularLocation>
        <location evidence="1">Membrane</location>
        <topology evidence="1">Multi-pass membrane protein</topology>
    </subcellularLocation>
</comment>
<dbReference type="GO" id="GO:0016020">
    <property type="term" value="C:membrane"/>
    <property type="evidence" value="ECO:0007669"/>
    <property type="project" value="UniProtKB-SubCell"/>
</dbReference>
<keyword evidence="4 6" id="KW-0472">Membrane</keyword>
<dbReference type="InterPro" id="IPR024528">
    <property type="entry name" value="ThrE_2"/>
</dbReference>
<dbReference type="OrthoDB" id="413008at2759"/>
<evidence type="ECO:0000256" key="5">
    <source>
        <dbReference type="ARBA" id="ARBA00034125"/>
    </source>
</evidence>
<dbReference type="GeneID" id="30035091"/>
<comment type="similarity">
    <text evidence="5">Belongs to the ThrE exporter (TC 2.A.79) family.</text>
</comment>